<sequence>MRNSRISLFLFVFNMFILHLTASILFFFLLLLLLLHILVSISLVLSFLHSAPLLPNCFSVNNQHSTLPSP</sequence>
<evidence type="ECO:0000256" key="1">
    <source>
        <dbReference type="SAM" id="Phobius"/>
    </source>
</evidence>
<protein>
    <submittedName>
        <fullName evidence="4">Ovule protein</fullName>
    </submittedName>
</protein>
<reference evidence="4" key="1">
    <citation type="submission" date="2016-06" db="UniProtKB">
        <authorList>
            <consortium name="WormBaseParasite"/>
        </authorList>
    </citation>
    <scope>IDENTIFICATION</scope>
</reference>
<evidence type="ECO:0000313" key="4">
    <source>
        <dbReference type="WBParaSite" id="SSLN_0001802701-mRNA-1"/>
    </source>
</evidence>
<evidence type="ECO:0000313" key="2">
    <source>
        <dbReference type="EMBL" id="VDM03752.1"/>
    </source>
</evidence>
<feature type="transmembrane region" description="Helical" evidence="1">
    <location>
        <begin position="12"/>
        <end position="45"/>
    </location>
</feature>
<reference evidence="2 3" key="2">
    <citation type="submission" date="2018-11" db="EMBL/GenBank/DDBJ databases">
        <authorList>
            <consortium name="Pathogen Informatics"/>
        </authorList>
    </citation>
    <scope>NUCLEOTIDE SEQUENCE [LARGE SCALE GENOMIC DNA]</scope>
    <source>
        <strain evidence="2 3">NST_G2</strain>
    </source>
</reference>
<proteinExistence type="predicted"/>
<accession>A0A183TLL8</accession>
<dbReference type="EMBL" id="UYSU01042409">
    <property type="protein sequence ID" value="VDM03752.1"/>
    <property type="molecule type" value="Genomic_DNA"/>
</dbReference>
<keyword evidence="1" id="KW-1133">Transmembrane helix</keyword>
<organism evidence="4">
    <name type="scientific">Schistocephalus solidus</name>
    <name type="common">Tapeworm</name>
    <dbReference type="NCBI Taxonomy" id="70667"/>
    <lineage>
        <taxon>Eukaryota</taxon>
        <taxon>Metazoa</taxon>
        <taxon>Spiralia</taxon>
        <taxon>Lophotrochozoa</taxon>
        <taxon>Platyhelminthes</taxon>
        <taxon>Cestoda</taxon>
        <taxon>Eucestoda</taxon>
        <taxon>Diphyllobothriidea</taxon>
        <taxon>Diphyllobothriidae</taxon>
        <taxon>Schistocephalus</taxon>
    </lineage>
</organism>
<dbReference type="WBParaSite" id="SSLN_0001802701-mRNA-1">
    <property type="protein sequence ID" value="SSLN_0001802701-mRNA-1"/>
    <property type="gene ID" value="SSLN_0001802701"/>
</dbReference>
<dbReference type="AlphaFoldDB" id="A0A183TLL8"/>
<name>A0A183TLL8_SCHSO</name>
<keyword evidence="1" id="KW-0472">Membrane</keyword>
<keyword evidence="3" id="KW-1185">Reference proteome</keyword>
<gene>
    <name evidence="2" type="ORF">SSLN_LOCUS17366</name>
</gene>
<keyword evidence="1" id="KW-0812">Transmembrane</keyword>
<dbReference type="Proteomes" id="UP000275846">
    <property type="component" value="Unassembled WGS sequence"/>
</dbReference>
<evidence type="ECO:0000313" key="3">
    <source>
        <dbReference type="Proteomes" id="UP000275846"/>
    </source>
</evidence>